<evidence type="ECO:0000256" key="2">
    <source>
        <dbReference type="ARBA" id="ARBA00022692"/>
    </source>
</evidence>
<keyword evidence="6" id="KW-0966">Cell projection</keyword>
<name>A0A2T0AN14_9FIRM</name>
<accession>A0A2T0AN14</accession>
<keyword evidence="6" id="KW-0282">Flagellum</keyword>
<keyword evidence="5" id="KW-0975">Bacterial flagellum</keyword>
<dbReference type="OrthoDB" id="1724978at2"/>
<evidence type="ECO:0000256" key="1">
    <source>
        <dbReference type="ARBA" id="ARBA00022475"/>
    </source>
</evidence>
<dbReference type="Proteomes" id="UP000238415">
    <property type="component" value="Unassembled WGS sequence"/>
</dbReference>
<dbReference type="Pfam" id="PF04347">
    <property type="entry name" value="FliO"/>
    <property type="match status" value="1"/>
</dbReference>
<keyword evidence="7" id="KW-1185">Reference proteome</keyword>
<dbReference type="GO" id="GO:0044781">
    <property type="term" value="P:bacterial-type flagellum organization"/>
    <property type="evidence" value="ECO:0007669"/>
    <property type="project" value="UniProtKB-UniRule"/>
</dbReference>
<dbReference type="NCBIfam" id="TIGR03500">
    <property type="entry name" value="FliO_TIGR"/>
    <property type="match status" value="1"/>
</dbReference>
<keyword evidence="2" id="KW-0812">Transmembrane</keyword>
<dbReference type="InterPro" id="IPR022781">
    <property type="entry name" value="Flagellar_biosynth_FliO"/>
</dbReference>
<reference evidence="6 7" key="1">
    <citation type="submission" date="2018-03" db="EMBL/GenBank/DDBJ databases">
        <title>Genome sequence of Moorella humiferrea DSM 23265.</title>
        <authorList>
            <person name="Poehlein A."/>
            <person name="Daniel R."/>
        </authorList>
    </citation>
    <scope>NUCLEOTIDE SEQUENCE [LARGE SCALE GENOMIC DNA]</scope>
    <source>
        <strain evidence="6 7">DSM 23265</strain>
    </source>
</reference>
<comment type="subcellular location">
    <subcellularLocation>
        <location evidence="5">Cell membrane</location>
    </subcellularLocation>
    <subcellularLocation>
        <location evidence="5">Bacterial flagellum basal body</location>
    </subcellularLocation>
</comment>
<dbReference type="GO" id="GO:0005886">
    <property type="term" value="C:plasma membrane"/>
    <property type="evidence" value="ECO:0007669"/>
    <property type="project" value="UniProtKB-SubCell"/>
</dbReference>
<dbReference type="RefSeq" id="WP_106005968.1">
    <property type="nucleotide sequence ID" value="NZ_CP136419.1"/>
</dbReference>
<proteinExistence type="inferred from homology"/>
<sequence>MDRDFVLALLRLAVFLPLVLALAYVTVRLGAGRVGSRIAGPGRLEVVERLPLGSKSGLAVVRCGERYFLIGLGEGAPVFLTELPDYPAAAAGEIQAYPLSYLGEEEGENGAMGPWEAQRRKKHGN</sequence>
<keyword evidence="1 5" id="KW-1003">Cell membrane</keyword>
<evidence type="ECO:0000313" key="7">
    <source>
        <dbReference type="Proteomes" id="UP000238415"/>
    </source>
</evidence>
<dbReference type="GO" id="GO:0009425">
    <property type="term" value="C:bacterial-type flagellum basal body"/>
    <property type="evidence" value="ECO:0007669"/>
    <property type="project" value="UniProtKB-SubCell"/>
</dbReference>
<keyword evidence="3" id="KW-1133">Transmembrane helix</keyword>
<protein>
    <recommendedName>
        <fullName evidence="5">Flagellar protein</fullName>
    </recommendedName>
</protein>
<keyword evidence="4" id="KW-0472">Membrane</keyword>
<evidence type="ECO:0000256" key="3">
    <source>
        <dbReference type="ARBA" id="ARBA00022989"/>
    </source>
</evidence>
<organism evidence="6 7">
    <name type="scientific">Neomoorella humiferrea</name>
    <dbReference type="NCBI Taxonomy" id="676965"/>
    <lineage>
        <taxon>Bacteria</taxon>
        <taxon>Bacillati</taxon>
        <taxon>Bacillota</taxon>
        <taxon>Clostridia</taxon>
        <taxon>Neomoorellales</taxon>
        <taxon>Neomoorellaceae</taxon>
        <taxon>Neomoorella</taxon>
    </lineage>
</organism>
<keyword evidence="6" id="KW-0969">Cilium</keyword>
<evidence type="ECO:0000313" key="6">
    <source>
        <dbReference type="EMBL" id="PRR70256.1"/>
    </source>
</evidence>
<evidence type="ECO:0000256" key="5">
    <source>
        <dbReference type="RuleBase" id="RU362064"/>
    </source>
</evidence>
<comment type="similarity">
    <text evidence="5">Belongs to the FliO/MopB family.</text>
</comment>
<dbReference type="AlphaFoldDB" id="A0A2T0AN14"/>
<dbReference type="EMBL" id="PVXM01000049">
    <property type="protein sequence ID" value="PRR70256.1"/>
    <property type="molecule type" value="Genomic_DNA"/>
</dbReference>
<gene>
    <name evidence="6" type="ORF">MOHU_20470</name>
</gene>
<comment type="caution">
    <text evidence="6">The sequence shown here is derived from an EMBL/GenBank/DDBJ whole genome shotgun (WGS) entry which is preliminary data.</text>
</comment>
<evidence type="ECO:0000256" key="4">
    <source>
        <dbReference type="ARBA" id="ARBA00023136"/>
    </source>
</evidence>